<dbReference type="STRING" id="1678840.ATC1_13939"/>
<dbReference type="SUPFAM" id="SSF48452">
    <property type="entry name" value="TPR-like"/>
    <property type="match status" value="1"/>
</dbReference>
<dbReference type="OrthoDB" id="1137593at2"/>
<dbReference type="Gene3D" id="1.25.40.10">
    <property type="entry name" value="Tetratricopeptide repeat domain"/>
    <property type="match status" value="1"/>
</dbReference>
<reference evidence="5" key="1">
    <citation type="journal article" date="2015" name="Genome Announc.">
        <title>Draft Genome Sequence of Anaerolineae Strain TC1, a Novel Isolate from a Methanogenic Wastewater Treatment System.</title>
        <authorList>
            <person name="Matsuura N."/>
            <person name="Tourlousse D.M."/>
            <person name="Sun L."/>
            <person name="Toyonaga M."/>
            <person name="Kuroda K."/>
            <person name="Ohashi A."/>
            <person name="Cruz R."/>
            <person name="Yamaguchi T."/>
            <person name="Sekiguchi Y."/>
        </authorList>
    </citation>
    <scope>NUCLEOTIDE SEQUENCE [LARGE SCALE GENOMIC DNA]</scope>
    <source>
        <strain evidence="5">TC1</strain>
    </source>
</reference>
<dbReference type="RefSeq" id="WP_062281206.1">
    <property type="nucleotide sequence ID" value="NZ_DF968181.1"/>
</dbReference>
<dbReference type="InterPro" id="IPR019734">
    <property type="entry name" value="TPR_rpt"/>
</dbReference>
<dbReference type="GO" id="GO:0006355">
    <property type="term" value="P:regulation of DNA-templated transcription"/>
    <property type="evidence" value="ECO:0007669"/>
    <property type="project" value="InterPro"/>
</dbReference>
<dbReference type="PANTHER" id="PTHR44688">
    <property type="entry name" value="DNA-BINDING TRANSCRIPTIONAL ACTIVATOR DEVR_DOSR"/>
    <property type="match status" value="1"/>
</dbReference>
<dbReference type="InterPro" id="IPR027417">
    <property type="entry name" value="P-loop_NTPase"/>
</dbReference>
<keyword evidence="3" id="KW-0804">Transcription</keyword>
<dbReference type="PATRIC" id="fig|1678840.3.peg.2327"/>
<dbReference type="EMBL" id="DF968181">
    <property type="protein sequence ID" value="GAP40957.1"/>
    <property type="molecule type" value="Genomic_DNA"/>
</dbReference>
<dbReference type="InterPro" id="IPR059106">
    <property type="entry name" value="WHD_MalT"/>
</dbReference>
<name>A0A0S7BL19_9CHLR</name>
<dbReference type="Pfam" id="PF25873">
    <property type="entry name" value="WHD_MalT"/>
    <property type="match status" value="1"/>
</dbReference>
<keyword evidence="6" id="KW-1185">Reference proteome</keyword>
<dbReference type="Pfam" id="PF00196">
    <property type="entry name" value="GerE"/>
    <property type="match status" value="1"/>
</dbReference>
<dbReference type="SUPFAM" id="SSF46894">
    <property type="entry name" value="C-terminal effector domain of the bipartite response regulators"/>
    <property type="match status" value="1"/>
</dbReference>
<evidence type="ECO:0000256" key="1">
    <source>
        <dbReference type="ARBA" id="ARBA00023015"/>
    </source>
</evidence>
<dbReference type="PRINTS" id="PR00038">
    <property type="entry name" value="HTHLUXR"/>
</dbReference>
<evidence type="ECO:0000256" key="2">
    <source>
        <dbReference type="ARBA" id="ARBA00023125"/>
    </source>
</evidence>
<dbReference type="Gene3D" id="3.40.50.300">
    <property type="entry name" value="P-loop containing nucleotide triphosphate hydrolases"/>
    <property type="match status" value="1"/>
</dbReference>
<dbReference type="Pfam" id="PF17874">
    <property type="entry name" value="TPR_MalT"/>
    <property type="match status" value="1"/>
</dbReference>
<proteinExistence type="predicted"/>
<dbReference type="PROSITE" id="PS50043">
    <property type="entry name" value="HTH_LUXR_2"/>
    <property type="match status" value="1"/>
</dbReference>
<dbReference type="Proteomes" id="UP000053370">
    <property type="component" value="Unassembled WGS sequence"/>
</dbReference>
<keyword evidence="2" id="KW-0238">DNA-binding</keyword>
<evidence type="ECO:0000313" key="5">
    <source>
        <dbReference type="EMBL" id="GAP40957.1"/>
    </source>
</evidence>
<dbReference type="InterPro" id="IPR016032">
    <property type="entry name" value="Sig_transdc_resp-reg_C-effctor"/>
</dbReference>
<sequence length="913" mass="103090">MQPLIRTKFFIPALRDNIVPRPQLLEKIALGAQKALTLICAPAGYGKTTLLAAWIAAVQRLEAATKQAICWVSLDPDDNDPVRFLSYLTASLEQIRLQLSPEIQELLCSGDVLQPQTPLSMLVNELQELNQPVWLVLDDYQFIRNTAIHDGMLFLIEHLPQHMHVMIATRSDPPLALSRLRACNALCEIRAEDLRFSLDETAAFLKNGFRLVLSDDQIRTLGHRTEGWIAGLQLAGVSLQGRADPAYFIEAFSGSHRFIMDYLTEEALSRQPESIQHFLLQTSILDRMNDALCAFLMETDEAPFHAADCRLGDLESRGLFLVPQDDERVWYRYHHLFADLLRARLQAVAPQSIPLLHRQSSRWFEDHGFLEEAIQHALAAADWQQAGRLIVEQMPSFLENGQMSTVMSWLDRFPQQKLLGNPVLCVQAAEMYAQAGRIDQIDPLLDKAEAILNAKSYEPDCGQTELSSDTAVYIRSMAAILRGLKAVCSGCPSLALELTQTSLVMEPEMQAKELAVLYWVQGWAYRSLGDLQQSLELLTRATTIASASGKKLRDIWTDLGNVTRLAGKLPQAIEILTNSLQKAQQHGDANQGNLSRDEAFLSYLYYEQNHLELAYSYANRALVHTRWWPSHNIIAMAYVSLAWVALARADLSGARQAMQAAEKERADRLMTPFVHSLIENTWPLIWLKEDRRDQLETWEQDTLHRVESPCGLDEYQEMRLTMLIRVGMERTRQDKKRERYQLCLQHSARVLESSHSSGRGNTLVVILLYRALLFHLTGRFREAFAELAACFSLAEPAGYVRIFLDAGESAQLLIAAYLQESSPAHAAFAQSLLVEFERLPSAKPHPKGLQEVLTTREIEILKLLTEGCSNREMANRLFLSEGTIKFHVHHILEKLNASSRTQAIAKAKTLNPS</sequence>
<gene>
    <name evidence="5" type="ORF">ATC1_13939</name>
</gene>
<dbReference type="InterPro" id="IPR011990">
    <property type="entry name" value="TPR-like_helical_dom_sf"/>
</dbReference>
<keyword evidence="1" id="KW-0805">Transcription regulation</keyword>
<evidence type="ECO:0000259" key="4">
    <source>
        <dbReference type="PROSITE" id="PS50043"/>
    </source>
</evidence>
<organism evidence="5">
    <name type="scientific">Flexilinea flocculi</name>
    <dbReference type="NCBI Taxonomy" id="1678840"/>
    <lineage>
        <taxon>Bacteria</taxon>
        <taxon>Bacillati</taxon>
        <taxon>Chloroflexota</taxon>
        <taxon>Anaerolineae</taxon>
        <taxon>Anaerolineales</taxon>
        <taxon>Anaerolineaceae</taxon>
        <taxon>Flexilinea</taxon>
    </lineage>
</organism>
<dbReference type="CDD" id="cd06170">
    <property type="entry name" value="LuxR_C_like"/>
    <property type="match status" value="1"/>
</dbReference>
<dbReference type="SMART" id="SM00028">
    <property type="entry name" value="TPR"/>
    <property type="match status" value="2"/>
</dbReference>
<feature type="domain" description="HTH luxR-type" evidence="4">
    <location>
        <begin position="846"/>
        <end position="911"/>
    </location>
</feature>
<evidence type="ECO:0000313" key="6">
    <source>
        <dbReference type="Proteomes" id="UP000053370"/>
    </source>
</evidence>
<dbReference type="SMART" id="SM00421">
    <property type="entry name" value="HTH_LUXR"/>
    <property type="match status" value="1"/>
</dbReference>
<dbReference type="AlphaFoldDB" id="A0A0S7BL19"/>
<dbReference type="Gene3D" id="1.10.10.10">
    <property type="entry name" value="Winged helix-like DNA-binding domain superfamily/Winged helix DNA-binding domain"/>
    <property type="match status" value="1"/>
</dbReference>
<dbReference type="InterPro" id="IPR041617">
    <property type="entry name" value="TPR_MalT"/>
</dbReference>
<protein>
    <submittedName>
        <fullName evidence="5">ATP-, maltotriose-and DNA-dependent transcriptional regulator MalT</fullName>
    </submittedName>
</protein>
<evidence type="ECO:0000256" key="3">
    <source>
        <dbReference type="ARBA" id="ARBA00023163"/>
    </source>
</evidence>
<dbReference type="InterPro" id="IPR000792">
    <property type="entry name" value="Tscrpt_reg_LuxR_C"/>
</dbReference>
<dbReference type="PANTHER" id="PTHR44688:SF16">
    <property type="entry name" value="DNA-BINDING TRANSCRIPTIONAL ACTIVATOR DEVR_DOSR"/>
    <property type="match status" value="1"/>
</dbReference>
<dbReference type="InterPro" id="IPR036388">
    <property type="entry name" value="WH-like_DNA-bd_sf"/>
</dbReference>
<dbReference type="GO" id="GO:0003677">
    <property type="term" value="F:DNA binding"/>
    <property type="evidence" value="ECO:0007669"/>
    <property type="project" value="UniProtKB-KW"/>
</dbReference>
<accession>A0A0S7BL19</accession>
<dbReference type="SUPFAM" id="SSF52540">
    <property type="entry name" value="P-loop containing nucleoside triphosphate hydrolases"/>
    <property type="match status" value="1"/>
</dbReference>